<dbReference type="InterPro" id="IPR009057">
    <property type="entry name" value="Homeodomain-like_sf"/>
</dbReference>
<reference evidence="8" key="1">
    <citation type="journal article" date="2019" name="Int. J. Syst. Evol. Microbiol.">
        <title>The Global Catalogue of Microorganisms (GCM) 10K type strain sequencing project: providing services to taxonomists for standard genome sequencing and annotation.</title>
        <authorList>
            <consortium name="The Broad Institute Genomics Platform"/>
            <consortium name="The Broad Institute Genome Sequencing Center for Infectious Disease"/>
            <person name="Wu L."/>
            <person name="Ma J."/>
        </authorList>
    </citation>
    <scope>NUCLEOTIDE SEQUENCE [LARGE SCALE GENOMIC DNA]</scope>
    <source>
        <strain evidence="8">IBRC 10765</strain>
    </source>
</reference>
<comment type="caution">
    <text evidence="7">The sequence shown here is derived from an EMBL/GenBank/DDBJ whole genome shotgun (WGS) entry which is preliminary data.</text>
</comment>
<accession>A0ABV7ZSW7</accession>
<proteinExistence type="predicted"/>
<keyword evidence="1" id="KW-0678">Repressor</keyword>
<dbReference type="InterPro" id="IPR001647">
    <property type="entry name" value="HTH_TetR"/>
</dbReference>
<dbReference type="PRINTS" id="PR00455">
    <property type="entry name" value="HTHTETR"/>
</dbReference>
<evidence type="ECO:0000256" key="2">
    <source>
        <dbReference type="ARBA" id="ARBA00023015"/>
    </source>
</evidence>
<dbReference type="Proteomes" id="UP001595617">
    <property type="component" value="Unassembled WGS sequence"/>
</dbReference>
<dbReference type="PROSITE" id="PS50977">
    <property type="entry name" value="HTH_TETR_2"/>
    <property type="match status" value="1"/>
</dbReference>
<keyword evidence="3 5" id="KW-0238">DNA-binding</keyword>
<keyword evidence="2" id="KW-0805">Transcription regulation</keyword>
<organism evidence="7 8">
    <name type="scientific">Saccharospirillum mangrovi</name>
    <dbReference type="NCBI Taxonomy" id="2161747"/>
    <lineage>
        <taxon>Bacteria</taxon>
        <taxon>Pseudomonadati</taxon>
        <taxon>Pseudomonadota</taxon>
        <taxon>Gammaproteobacteria</taxon>
        <taxon>Oceanospirillales</taxon>
        <taxon>Saccharospirillaceae</taxon>
        <taxon>Saccharospirillum</taxon>
    </lineage>
</organism>
<evidence type="ECO:0000256" key="5">
    <source>
        <dbReference type="PROSITE-ProRule" id="PRU00335"/>
    </source>
</evidence>
<feature type="domain" description="HTH tetR-type" evidence="6">
    <location>
        <begin position="2"/>
        <end position="62"/>
    </location>
</feature>
<keyword evidence="8" id="KW-1185">Reference proteome</keyword>
<sequence>MSSTAEQILDVTQALLSEKGFNGFSFREVALAVGIKSASVHYHFPTKEDLVVAVLKRYSGRFLSAFAYADEHCASSEEKLQFFVNMYRTELKQNQRLPMCIMLASDIAVLPDNVVLGLRQFYRQNLAWLAALVSEEADADAQAAGWLSSLNGALVGTRVVGDVQFFENAVQGVTLKLEGKAP</sequence>
<dbReference type="SUPFAM" id="SSF48498">
    <property type="entry name" value="Tetracyclin repressor-like, C-terminal domain"/>
    <property type="match status" value="1"/>
</dbReference>
<evidence type="ECO:0000256" key="4">
    <source>
        <dbReference type="ARBA" id="ARBA00023163"/>
    </source>
</evidence>
<dbReference type="SUPFAM" id="SSF46689">
    <property type="entry name" value="Homeodomain-like"/>
    <property type="match status" value="1"/>
</dbReference>
<protein>
    <submittedName>
        <fullName evidence="7">TetR/AcrR family transcriptional regulator</fullName>
    </submittedName>
</protein>
<dbReference type="Gene3D" id="1.10.357.10">
    <property type="entry name" value="Tetracycline Repressor, domain 2"/>
    <property type="match status" value="1"/>
</dbReference>
<evidence type="ECO:0000313" key="8">
    <source>
        <dbReference type="Proteomes" id="UP001595617"/>
    </source>
</evidence>
<evidence type="ECO:0000256" key="1">
    <source>
        <dbReference type="ARBA" id="ARBA00022491"/>
    </source>
</evidence>
<name>A0ABV7ZSW7_9GAMM</name>
<evidence type="ECO:0000313" key="7">
    <source>
        <dbReference type="EMBL" id="MFC3851231.1"/>
    </source>
</evidence>
<feature type="DNA-binding region" description="H-T-H motif" evidence="5">
    <location>
        <begin position="25"/>
        <end position="44"/>
    </location>
</feature>
<dbReference type="InterPro" id="IPR036271">
    <property type="entry name" value="Tet_transcr_reg_TetR-rel_C_sf"/>
</dbReference>
<evidence type="ECO:0000256" key="3">
    <source>
        <dbReference type="ARBA" id="ARBA00023125"/>
    </source>
</evidence>
<keyword evidence="4" id="KW-0804">Transcription</keyword>
<dbReference type="PANTHER" id="PTHR30055:SF175">
    <property type="entry name" value="HTH-TYPE TRANSCRIPTIONAL REPRESSOR KSTR2"/>
    <property type="match status" value="1"/>
</dbReference>
<dbReference type="Pfam" id="PF00440">
    <property type="entry name" value="TetR_N"/>
    <property type="match status" value="1"/>
</dbReference>
<gene>
    <name evidence="7" type="ORF">ACFOOG_00180</name>
</gene>
<dbReference type="RefSeq" id="WP_380692344.1">
    <property type="nucleotide sequence ID" value="NZ_JBHRYR010000002.1"/>
</dbReference>
<evidence type="ECO:0000259" key="6">
    <source>
        <dbReference type="PROSITE" id="PS50977"/>
    </source>
</evidence>
<dbReference type="InterPro" id="IPR050109">
    <property type="entry name" value="HTH-type_TetR-like_transc_reg"/>
</dbReference>
<dbReference type="EMBL" id="JBHRYR010000002">
    <property type="protein sequence ID" value="MFC3851231.1"/>
    <property type="molecule type" value="Genomic_DNA"/>
</dbReference>
<dbReference type="PANTHER" id="PTHR30055">
    <property type="entry name" value="HTH-TYPE TRANSCRIPTIONAL REGULATOR RUTR"/>
    <property type="match status" value="1"/>
</dbReference>